<comment type="similarity">
    <text evidence="2">Belongs to the binding-protein-dependent transport system permease family. FecCD subfamily.</text>
</comment>
<feature type="transmembrane region" description="Helical" evidence="8">
    <location>
        <begin position="290"/>
        <end position="308"/>
    </location>
</feature>
<dbReference type="AlphaFoldDB" id="A0A1Z1SVW7"/>
<reference evidence="9 12" key="1">
    <citation type="submission" date="2017-05" db="EMBL/GenBank/DDBJ databases">
        <title>Whole genome sequencing of Proteus mirabilis AR_0155.</title>
        <authorList>
            <person name="Conlan S."/>
            <person name="Thomas P.J."/>
            <person name="Mullikin J."/>
            <person name="Frank K.M."/>
            <person name="Segre J.A."/>
        </authorList>
    </citation>
    <scope>NUCLEOTIDE SEQUENCE [LARGE SCALE GENOMIC DNA]</scope>
    <source>
        <strain evidence="9 12">AR_0155</strain>
    </source>
</reference>
<evidence type="ECO:0000313" key="10">
    <source>
        <dbReference type="EMBL" id="EKW9775612.1"/>
    </source>
</evidence>
<dbReference type="STRING" id="584.AOUC001_10325"/>
<dbReference type="FunFam" id="1.10.3470.10:FF:000001">
    <property type="entry name" value="Vitamin B12 ABC transporter permease BtuC"/>
    <property type="match status" value="1"/>
</dbReference>
<dbReference type="KEGG" id="pvl:AOB99_07255"/>
<dbReference type="Proteomes" id="UP000251485">
    <property type="component" value="Unassembled WGS sequence"/>
</dbReference>
<keyword evidence="6 8" id="KW-1133">Transmembrane helix</keyword>
<evidence type="ECO:0000256" key="6">
    <source>
        <dbReference type="ARBA" id="ARBA00022989"/>
    </source>
</evidence>
<organism evidence="10 14">
    <name type="scientific">Proteus mirabilis</name>
    <dbReference type="NCBI Taxonomy" id="584"/>
    <lineage>
        <taxon>Bacteria</taxon>
        <taxon>Pseudomonadati</taxon>
        <taxon>Pseudomonadota</taxon>
        <taxon>Gammaproteobacteria</taxon>
        <taxon>Enterobacterales</taxon>
        <taxon>Morganellaceae</taxon>
        <taxon>Proteus</taxon>
    </lineage>
</organism>
<accession>A0A1Z1SVW7</accession>
<dbReference type="EMBL" id="UAUE01000029">
    <property type="protein sequence ID" value="SPZ01878.1"/>
    <property type="molecule type" value="Genomic_DNA"/>
</dbReference>
<dbReference type="Gene3D" id="1.10.3470.10">
    <property type="entry name" value="ABC transporter involved in vitamin B12 uptake, BtuC"/>
    <property type="match status" value="1"/>
</dbReference>
<dbReference type="GeneID" id="6801376"/>
<feature type="transmembrane region" description="Helical" evidence="8">
    <location>
        <begin position="320"/>
        <end position="337"/>
    </location>
</feature>
<dbReference type="EMBL" id="ABKSPD020000004">
    <property type="protein sequence ID" value="EKW9775612.1"/>
    <property type="molecule type" value="Genomic_DNA"/>
</dbReference>
<evidence type="ECO:0000313" key="13">
    <source>
        <dbReference type="Proteomes" id="UP000251485"/>
    </source>
</evidence>
<dbReference type="PANTHER" id="PTHR30472">
    <property type="entry name" value="FERRIC ENTEROBACTIN TRANSPORT SYSTEM PERMEASE PROTEIN"/>
    <property type="match status" value="1"/>
</dbReference>
<dbReference type="Proteomes" id="UP001171165">
    <property type="component" value="Unassembled WGS sequence"/>
</dbReference>
<name>A0A1Z1SVW7_PROMI</name>
<evidence type="ECO:0000256" key="5">
    <source>
        <dbReference type="ARBA" id="ARBA00022692"/>
    </source>
</evidence>
<comment type="subcellular location">
    <subcellularLocation>
        <location evidence="1">Cell membrane</location>
        <topology evidence="1">Multi-pass membrane protein</topology>
    </subcellularLocation>
</comment>
<feature type="transmembrane region" description="Helical" evidence="8">
    <location>
        <begin position="160"/>
        <end position="181"/>
    </location>
</feature>
<dbReference type="GO" id="GO:0015889">
    <property type="term" value="P:cobalamin transport"/>
    <property type="evidence" value="ECO:0007669"/>
    <property type="project" value="TreeGrafter"/>
</dbReference>
<keyword evidence="5 8" id="KW-0812">Transmembrane</keyword>
<dbReference type="NCBIfam" id="NF003001">
    <property type="entry name" value="PRK03784.1"/>
    <property type="match status" value="1"/>
</dbReference>
<dbReference type="CDD" id="cd06550">
    <property type="entry name" value="TM_ABC_iron-siderophores_like"/>
    <property type="match status" value="1"/>
</dbReference>
<evidence type="ECO:0000256" key="8">
    <source>
        <dbReference type="SAM" id="Phobius"/>
    </source>
</evidence>
<dbReference type="SUPFAM" id="SSF81345">
    <property type="entry name" value="ABC transporter involved in vitamin B12 uptake, BtuC"/>
    <property type="match status" value="1"/>
</dbReference>
<feature type="transmembrane region" description="Helical" evidence="8">
    <location>
        <begin position="31"/>
        <end position="55"/>
    </location>
</feature>
<feature type="transmembrane region" description="Helical" evidence="8">
    <location>
        <begin position="207"/>
        <end position="229"/>
    </location>
</feature>
<evidence type="ECO:0000256" key="7">
    <source>
        <dbReference type="ARBA" id="ARBA00023136"/>
    </source>
</evidence>
<reference evidence="10" key="3">
    <citation type="submission" date="2023-06" db="EMBL/GenBank/DDBJ databases">
        <authorList>
            <consortium name="Clinical and Environmental Microbiology Branch: Whole genome sequencing antimicrobial resistance pathogens in the healthcare setting"/>
        </authorList>
    </citation>
    <scope>NUCLEOTIDE SEQUENCE</scope>
    <source>
        <strain evidence="10">Microbial</strain>
    </source>
</reference>
<feature type="transmembrane region" description="Helical" evidence="8">
    <location>
        <begin position="249"/>
        <end position="278"/>
    </location>
</feature>
<evidence type="ECO:0000256" key="4">
    <source>
        <dbReference type="ARBA" id="ARBA00022475"/>
    </source>
</evidence>
<sequence length="344" mass="37751">MGYLLNNMNNQYDDPLNQLRHKQQISDKLKLTLLVLVLFVLIVISLSAGEIWLFPNKWLTEEASLFIWQIRLPRILAVMMVGASLAIAGAIMQAIFENPLAEPGLLGVSSGAGVCVVLLIVFQLGTAYWLISSAAILGALGITCLLMFFSQIKKLSNAQLLLIGVALGVLASAVMTWLVYFSSALDLRQLMYWLMGSFSGIDWRHQILFWALLPIITLLIWQADILNYLSLGSFEAKKLGISVIIWRNWFILTVGLLIGFSVALAGAISFVGLIVPHLLRLSGITHYKTLLPGCALTGASLLIFADLISRLMLNGAEVPIGVITATLGAPLFIWLLATKQMERL</sequence>
<dbReference type="GO" id="GO:0022857">
    <property type="term" value="F:transmembrane transporter activity"/>
    <property type="evidence" value="ECO:0007669"/>
    <property type="project" value="InterPro"/>
</dbReference>
<dbReference type="InterPro" id="IPR037294">
    <property type="entry name" value="ABC_BtuC-like"/>
</dbReference>
<evidence type="ECO:0000313" key="9">
    <source>
        <dbReference type="EMBL" id="ARX35093.1"/>
    </source>
</evidence>
<feature type="transmembrane region" description="Helical" evidence="8">
    <location>
        <begin position="128"/>
        <end position="148"/>
    </location>
</feature>
<evidence type="ECO:0000256" key="2">
    <source>
        <dbReference type="ARBA" id="ARBA00007935"/>
    </source>
</evidence>
<feature type="transmembrane region" description="Helical" evidence="8">
    <location>
        <begin position="103"/>
        <end position="122"/>
    </location>
</feature>
<keyword evidence="7 8" id="KW-0472">Membrane</keyword>
<evidence type="ECO:0000256" key="1">
    <source>
        <dbReference type="ARBA" id="ARBA00004651"/>
    </source>
</evidence>
<keyword evidence="3" id="KW-0813">Transport</keyword>
<feature type="transmembrane region" description="Helical" evidence="8">
    <location>
        <begin position="75"/>
        <end position="96"/>
    </location>
</feature>
<proteinExistence type="inferred from homology"/>
<dbReference type="PANTHER" id="PTHR30472:SF29">
    <property type="entry name" value="VITAMIN B12 IMPORT SYSTEM PERMEASE PROTEIN BTUC"/>
    <property type="match status" value="1"/>
</dbReference>
<evidence type="ECO:0000313" key="14">
    <source>
        <dbReference type="Proteomes" id="UP001171165"/>
    </source>
</evidence>
<dbReference type="RefSeq" id="WP_004242613.1">
    <property type="nucleotide sequence ID" value="NZ_ABFCQN020000013.1"/>
</dbReference>
<evidence type="ECO:0000256" key="3">
    <source>
        <dbReference type="ARBA" id="ARBA00022448"/>
    </source>
</evidence>
<dbReference type="InterPro" id="IPR000522">
    <property type="entry name" value="ABC_transptr_permease_BtuC"/>
</dbReference>
<keyword evidence="4" id="KW-1003">Cell membrane</keyword>
<dbReference type="Pfam" id="PF01032">
    <property type="entry name" value="FecCD"/>
    <property type="match status" value="1"/>
</dbReference>
<dbReference type="EMBL" id="CP021694">
    <property type="protein sequence ID" value="ARX35093.1"/>
    <property type="molecule type" value="Genomic_DNA"/>
</dbReference>
<dbReference type="GO" id="GO:0005886">
    <property type="term" value="C:plasma membrane"/>
    <property type="evidence" value="ECO:0007669"/>
    <property type="project" value="UniProtKB-SubCell"/>
</dbReference>
<reference evidence="11 13" key="2">
    <citation type="submission" date="2018-06" db="EMBL/GenBank/DDBJ databases">
        <authorList>
            <consortium name="Pathogen Informatics"/>
            <person name="Doyle S."/>
        </authorList>
    </citation>
    <scope>NUCLEOTIDE SEQUENCE [LARGE SCALE GENOMIC DNA]</scope>
    <source>
        <strain evidence="11 13">NCTC10975</strain>
    </source>
</reference>
<protein>
    <submittedName>
        <fullName evidence="10">Vitamin B12 ABC transporter permease BtuC</fullName>
    </submittedName>
    <submittedName>
        <fullName evidence="11">Vtamin B12-transporter permease</fullName>
    </submittedName>
</protein>
<evidence type="ECO:0000313" key="11">
    <source>
        <dbReference type="EMBL" id="SPZ01878.1"/>
    </source>
</evidence>
<dbReference type="Proteomes" id="UP000195540">
    <property type="component" value="Chromosome"/>
</dbReference>
<gene>
    <name evidence="10" type="primary">btuC</name>
    <name evidence="9" type="ORF">AM402_13350</name>
    <name evidence="11" type="ORF">NCTC10975_04397</name>
    <name evidence="10" type="ORF">PW210_001415</name>
</gene>
<evidence type="ECO:0000313" key="12">
    <source>
        <dbReference type="Proteomes" id="UP000195540"/>
    </source>
</evidence>